<dbReference type="SUPFAM" id="SSF81296">
    <property type="entry name" value="E set domains"/>
    <property type="match status" value="1"/>
</dbReference>
<protein>
    <submittedName>
        <fullName evidence="9">Calmodulin-binding transcription activator 3</fullName>
    </submittedName>
</protein>
<evidence type="ECO:0000256" key="4">
    <source>
        <dbReference type="ARBA" id="ARBA00023159"/>
    </source>
</evidence>
<feature type="compositionally biased region" description="Polar residues" evidence="7">
    <location>
        <begin position="210"/>
        <end position="225"/>
    </location>
</feature>
<feature type="compositionally biased region" description="Polar residues" evidence="7">
    <location>
        <begin position="163"/>
        <end position="186"/>
    </location>
</feature>
<evidence type="ECO:0000256" key="6">
    <source>
        <dbReference type="ARBA" id="ARBA00023242"/>
    </source>
</evidence>
<accession>A0AAV9D3I3</accession>
<feature type="domain" description="CG-1" evidence="8">
    <location>
        <begin position="15"/>
        <end position="141"/>
    </location>
</feature>
<evidence type="ECO:0000256" key="5">
    <source>
        <dbReference type="ARBA" id="ARBA00023163"/>
    </source>
</evidence>
<dbReference type="PANTHER" id="PTHR23335">
    <property type="entry name" value="CALMODULIN-BINDING TRANSCRIPTION ACTIVATOR CAMTA"/>
    <property type="match status" value="1"/>
</dbReference>
<dbReference type="AlphaFoldDB" id="A0AAV9D3I3"/>
<keyword evidence="3" id="KW-0040">ANK repeat</keyword>
<dbReference type="GO" id="GO:0005634">
    <property type="term" value="C:nucleus"/>
    <property type="evidence" value="ECO:0007669"/>
    <property type="project" value="UniProtKB-SubCell"/>
</dbReference>
<dbReference type="PANTHER" id="PTHR23335:SF0">
    <property type="entry name" value="CALMODULIN-BINDING TRANSCRIPTION ACTIVATOR 2-LIKE ISOFORM X1"/>
    <property type="match status" value="1"/>
</dbReference>
<proteinExistence type="inferred from homology"/>
<gene>
    <name evidence="9" type="primary">CMTA3</name>
    <name evidence="9" type="ORF">QJS10_CPA16g01739</name>
</gene>
<name>A0AAV9D3I3_ACOCL</name>
<reference evidence="9" key="1">
    <citation type="journal article" date="2023" name="Nat. Commun.">
        <title>Diploid and tetraploid genomes of Acorus and the evolution of monocots.</title>
        <authorList>
            <person name="Ma L."/>
            <person name="Liu K.W."/>
            <person name="Li Z."/>
            <person name="Hsiao Y.Y."/>
            <person name="Qi Y."/>
            <person name="Fu T."/>
            <person name="Tang G.D."/>
            <person name="Zhang D."/>
            <person name="Sun W.H."/>
            <person name="Liu D.K."/>
            <person name="Li Y."/>
            <person name="Chen G.Z."/>
            <person name="Liu X.D."/>
            <person name="Liao X.Y."/>
            <person name="Jiang Y.T."/>
            <person name="Yu X."/>
            <person name="Hao Y."/>
            <person name="Huang J."/>
            <person name="Zhao X.W."/>
            <person name="Ke S."/>
            <person name="Chen Y.Y."/>
            <person name="Wu W.L."/>
            <person name="Hsu J.L."/>
            <person name="Lin Y.F."/>
            <person name="Huang M.D."/>
            <person name="Li C.Y."/>
            <person name="Huang L."/>
            <person name="Wang Z.W."/>
            <person name="Zhao X."/>
            <person name="Zhong W.Y."/>
            <person name="Peng D.H."/>
            <person name="Ahmad S."/>
            <person name="Lan S."/>
            <person name="Zhang J.S."/>
            <person name="Tsai W.C."/>
            <person name="Van de Peer Y."/>
            <person name="Liu Z.J."/>
        </authorList>
    </citation>
    <scope>NUCLEOTIDE SEQUENCE</scope>
    <source>
        <strain evidence="9">CP</strain>
    </source>
</reference>
<dbReference type="Pfam" id="PF03859">
    <property type="entry name" value="CG-1"/>
    <property type="match status" value="1"/>
</dbReference>
<comment type="subcellular location">
    <subcellularLocation>
        <location evidence="1">Nucleus</location>
    </subcellularLocation>
</comment>
<dbReference type="InterPro" id="IPR005559">
    <property type="entry name" value="CG-1_dom"/>
</dbReference>
<comment type="similarity">
    <text evidence="2">Belongs to the CAMTA family.</text>
</comment>
<dbReference type="GO" id="GO:0006357">
    <property type="term" value="P:regulation of transcription by RNA polymerase II"/>
    <property type="evidence" value="ECO:0007669"/>
    <property type="project" value="TreeGrafter"/>
</dbReference>
<organism evidence="9 10">
    <name type="scientific">Acorus calamus</name>
    <name type="common">Sweet flag</name>
    <dbReference type="NCBI Taxonomy" id="4465"/>
    <lineage>
        <taxon>Eukaryota</taxon>
        <taxon>Viridiplantae</taxon>
        <taxon>Streptophyta</taxon>
        <taxon>Embryophyta</taxon>
        <taxon>Tracheophyta</taxon>
        <taxon>Spermatophyta</taxon>
        <taxon>Magnoliopsida</taxon>
        <taxon>Liliopsida</taxon>
        <taxon>Acoraceae</taxon>
        <taxon>Acorus</taxon>
    </lineage>
</organism>
<dbReference type="InterPro" id="IPR014756">
    <property type="entry name" value="Ig_E-set"/>
</dbReference>
<sequence length="645" mass="71789">MAENKIHGSAPQLDLQQILQEVHTRWLRASEICHILRNYQKFYVKPEPPCRPPGGSLFLFDRKALRYFRKDGHRWRKKKDGKTVREAHEKLKSGSKDVLHCYYAHGEDNENFQRRSYWLLDPELDHIVLVHYREVEGNRPGVSHSLNTDPVITNYFEDPRTNSATCSIPVQSSGRGTQASSPSTIDWNGHVPSSEFEDGDSGDDYGASSVAQPVSSSRIQISSHENGPAEGIFQGYRGIMPFPSSSGLMNSTVIGNVSFSPLFVNQAVPSNIKLSTDKTINRRASQEVHGASYSTVANATLSSSSDILSLNGKTSCSDPMTRRLISSMLDGNSAVKDGTDVGYKVQPNASQPTVARDVQRSAQVPHDLPFHAMPQYQMNDGFSIPSNDHSVEVETNCRPVKDAPEGGLNHHEGLKKLDSFGRWMDKEIGGDCDDSLMPSDSGSYWNTLDTHPEKQEVPSLSHRMQLDIDSLCPSLAQEQLFSIRDFSPDWGYSGVETKVLISGVFLSDMNHPSSMKWCCMFGELEVPAEVLTAYALRCQAPSHATGVFLFTSPVAIGWHAVKFVSSSIVKIQVTQTCCLRKLKLKRKYTFKYDLQRCYSMEEMGVGRAALLRNVTSAVYRMIFVGCKLIMRTSGGRSKISLELLK</sequence>
<dbReference type="SMART" id="SM01076">
    <property type="entry name" value="CG-1"/>
    <property type="match status" value="1"/>
</dbReference>
<keyword evidence="5" id="KW-0804">Transcription</keyword>
<dbReference type="Gene3D" id="2.60.40.10">
    <property type="entry name" value="Immunoglobulins"/>
    <property type="match status" value="1"/>
</dbReference>
<evidence type="ECO:0000259" key="8">
    <source>
        <dbReference type="PROSITE" id="PS51437"/>
    </source>
</evidence>
<reference evidence="9" key="2">
    <citation type="submission" date="2023-06" db="EMBL/GenBank/DDBJ databases">
        <authorList>
            <person name="Ma L."/>
            <person name="Liu K.-W."/>
            <person name="Li Z."/>
            <person name="Hsiao Y.-Y."/>
            <person name="Qi Y."/>
            <person name="Fu T."/>
            <person name="Tang G."/>
            <person name="Zhang D."/>
            <person name="Sun W.-H."/>
            <person name="Liu D.-K."/>
            <person name="Li Y."/>
            <person name="Chen G.-Z."/>
            <person name="Liu X.-D."/>
            <person name="Liao X.-Y."/>
            <person name="Jiang Y.-T."/>
            <person name="Yu X."/>
            <person name="Hao Y."/>
            <person name="Huang J."/>
            <person name="Zhao X.-W."/>
            <person name="Ke S."/>
            <person name="Chen Y.-Y."/>
            <person name="Wu W.-L."/>
            <person name="Hsu J.-L."/>
            <person name="Lin Y.-F."/>
            <person name="Huang M.-D."/>
            <person name="Li C.-Y."/>
            <person name="Huang L."/>
            <person name="Wang Z.-W."/>
            <person name="Zhao X."/>
            <person name="Zhong W.-Y."/>
            <person name="Peng D.-H."/>
            <person name="Ahmad S."/>
            <person name="Lan S."/>
            <person name="Zhang J.-S."/>
            <person name="Tsai W.-C."/>
            <person name="Van De Peer Y."/>
            <person name="Liu Z.-J."/>
        </authorList>
    </citation>
    <scope>NUCLEOTIDE SEQUENCE</scope>
    <source>
        <strain evidence="9">CP</strain>
        <tissue evidence="9">Leaves</tissue>
    </source>
</reference>
<dbReference type="EMBL" id="JAUJYO010000016">
    <property type="protein sequence ID" value="KAK1295404.1"/>
    <property type="molecule type" value="Genomic_DNA"/>
</dbReference>
<evidence type="ECO:0000256" key="2">
    <source>
        <dbReference type="ARBA" id="ARBA00008267"/>
    </source>
</evidence>
<evidence type="ECO:0000256" key="3">
    <source>
        <dbReference type="ARBA" id="ARBA00023043"/>
    </source>
</evidence>
<dbReference type="InterPro" id="IPR013783">
    <property type="entry name" value="Ig-like_fold"/>
</dbReference>
<keyword evidence="4" id="KW-0010">Activator</keyword>
<dbReference type="GO" id="GO:0003712">
    <property type="term" value="F:transcription coregulator activity"/>
    <property type="evidence" value="ECO:0007669"/>
    <property type="project" value="TreeGrafter"/>
</dbReference>
<dbReference type="Proteomes" id="UP001180020">
    <property type="component" value="Unassembled WGS sequence"/>
</dbReference>
<keyword evidence="6" id="KW-0539">Nucleus</keyword>
<evidence type="ECO:0000256" key="7">
    <source>
        <dbReference type="SAM" id="MobiDB-lite"/>
    </source>
</evidence>
<evidence type="ECO:0000256" key="1">
    <source>
        <dbReference type="ARBA" id="ARBA00004123"/>
    </source>
</evidence>
<comment type="caution">
    <text evidence="9">The sequence shown here is derived from an EMBL/GenBank/DDBJ whole genome shotgun (WGS) entry which is preliminary data.</text>
</comment>
<evidence type="ECO:0000313" key="9">
    <source>
        <dbReference type="EMBL" id="KAK1295404.1"/>
    </source>
</evidence>
<keyword evidence="10" id="KW-1185">Reference proteome</keyword>
<feature type="region of interest" description="Disordered" evidence="7">
    <location>
        <begin position="163"/>
        <end position="226"/>
    </location>
</feature>
<dbReference type="GO" id="GO:0003690">
    <property type="term" value="F:double-stranded DNA binding"/>
    <property type="evidence" value="ECO:0007669"/>
    <property type="project" value="TreeGrafter"/>
</dbReference>
<dbReference type="PROSITE" id="PS51437">
    <property type="entry name" value="CG_1"/>
    <property type="match status" value="1"/>
</dbReference>
<evidence type="ECO:0000313" key="10">
    <source>
        <dbReference type="Proteomes" id="UP001180020"/>
    </source>
</evidence>